<keyword evidence="2" id="KW-1133">Transmembrane helix</keyword>
<dbReference type="AlphaFoldDB" id="A0A3T0S1W3"/>
<proteinExistence type="predicted"/>
<evidence type="ECO:0000256" key="1">
    <source>
        <dbReference type="SAM" id="MobiDB-lite"/>
    </source>
</evidence>
<feature type="transmembrane region" description="Helical" evidence="2">
    <location>
        <begin position="213"/>
        <end position="233"/>
    </location>
</feature>
<name>A0A3T0S1W3_9ACTN</name>
<sequence length="240" mass="24840">MSTSSTEDLSAPNRGAGGSEEPEPIDLLGYLRNLGRHWLAGLITAVVVAALLLGYGALKGSDTVGSTWARAHVMVTLPDPRTDAQSRVLAQSVQYVMATYVAVDDNQQILQQTAKNLGDGTSVETLRASTSAFWGGGGQIIALYATGTDLQQAEKRANAYAQAFVSESAKFMPAPVKGLSPSTLTLVQQAGASPSNPSAQAGGSKTALLKSPIVSVVIAIVVGAAVMAGAELVSSRRRRD</sequence>
<dbReference type="EMBL" id="CP025570">
    <property type="protein sequence ID" value="AZZ40349.1"/>
    <property type="molecule type" value="Genomic_DNA"/>
</dbReference>
<keyword evidence="2" id="KW-0812">Transmembrane</keyword>
<dbReference type="Proteomes" id="UP000285875">
    <property type="component" value="Chromosome"/>
</dbReference>
<protein>
    <submittedName>
        <fullName evidence="3">Chain-length determining protein</fullName>
    </submittedName>
</protein>
<dbReference type="RefSeq" id="WP_097799542.1">
    <property type="nucleotide sequence ID" value="NZ_CP025570.1"/>
</dbReference>
<evidence type="ECO:0000313" key="4">
    <source>
        <dbReference type="Proteomes" id="UP000285875"/>
    </source>
</evidence>
<feature type="region of interest" description="Disordered" evidence="1">
    <location>
        <begin position="1"/>
        <end position="22"/>
    </location>
</feature>
<gene>
    <name evidence="3" type="ORF">C0Z10_11985</name>
</gene>
<feature type="transmembrane region" description="Helical" evidence="2">
    <location>
        <begin position="38"/>
        <end position="58"/>
    </location>
</feature>
<accession>A0A3T0S1W3</accession>
<keyword evidence="2" id="KW-0472">Membrane</keyword>
<organism evidence="3 4">
    <name type="scientific">Acidipropionibacterium jensenii</name>
    <dbReference type="NCBI Taxonomy" id="1749"/>
    <lineage>
        <taxon>Bacteria</taxon>
        <taxon>Bacillati</taxon>
        <taxon>Actinomycetota</taxon>
        <taxon>Actinomycetes</taxon>
        <taxon>Propionibacteriales</taxon>
        <taxon>Propionibacteriaceae</taxon>
        <taxon>Acidipropionibacterium</taxon>
    </lineage>
</organism>
<evidence type="ECO:0000313" key="3">
    <source>
        <dbReference type="EMBL" id="AZZ40349.1"/>
    </source>
</evidence>
<evidence type="ECO:0000256" key="2">
    <source>
        <dbReference type="SAM" id="Phobius"/>
    </source>
</evidence>
<reference evidence="4" key="1">
    <citation type="submission" date="2017-12" db="EMBL/GenBank/DDBJ databases">
        <title>Whole genome sequencing of Acidipropionibacterium jensenii strains JS279 and JS280.</title>
        <authorList>
            <person name="Deptula P."/>
            <person name="Laine P."/>
            <person name="Smolander O.-P."/>
            <person name="Paulin L."/>
            <person name="Auvinen P."/>
            <person name="Varmanen P."/>
        </authorList>
    </citation>
    <scope>NUCLEOTIDE SEQUENCE [LARGE SCALE GENOMIC DNA]</scope>
    <source>
        <strain evidence="4">JS280</strain>
    </source>
</reference>
<dbReference type="KEGG" id="aji:C0Z10_11985"/>